<dbReference type="EMBL" id="CP048287">
    <property type="protein sequence ID" value="QHW35561.1"/>
    <property type="molecule type" value="Genomic_DNA"/>
</dbReference>
<dbReference type="AlphaFoldDB" id="A0A6C0PB11"/>
<dbReference type="KEGG" id="prz:GZH47_32265"/>
<sequence length="132" mass="15464">MPRNDNPIEKSASLGQMVKIHQVIDFFVLSDLMNGQRYHSEMEQLITQILGGVGVNDAYFSKRLFAMYEAGHVTRHWDGDNRYNRFYKITDAGLVYLKMLLQGELPERVKQAKRVYERIDAYIDKFGRMNLK</sequence>
<dbReference type="Gene3D" id="1.10.10.10">
    <property type="entry name" value="Winged helix-like DNA-binding domain superfamily/Winged helix DNA-binding domain"/>
    <property type="match status" value="1"/>
</dbReference>
<dbReference type="RefSeq" id="WP_162645707.1">
    <property type="nucleotide sequence ID" value="NZ_CP048287.1"/>
</dbReference>
<protein>
    <submittedName>
        <fullName evidence="1">PadR family transcriptional regulator</fullName>
    </submittedName>
</protein>
<dbReference type="InterPro" id="IPR036390">
    <property type="entry name" value="WH_DNA-bd_sf"/>
</dbReference>
<dbReference type="SUPFAM" id="SSF46785">
    <property type="entry name" value="Winged helix' DNA-binding domain"/>
    <property type="match status" value="1"/>
</dbReference>
<reference evidence="1 2" key="1">
    <citation type="submission" date="2020-02" db="EMBL/GenBank/DDBJ databases">
        <title>Paenibacillus sp. nov., isolated from rhizosphere soil of tomato.</title>
        <authorList>
            <person name="Weon H.-Y."/>
            <person name="Lee S.A."/>
        </authorList>
    </citation>
    <scope>NUCLEOTIDE SEQUENCE [LARGE SCALE GENOMIC DNA]</scope>
    <source>
        <strain evidence="1 2">14171R-81</strain>
        <plasmid evidence="1 2">unnamed1</plasmid>
    </source>
</reference>
<keyword evidence="2" id="KW-1185">Reference proteome</keyword>
<evidence type="ECO:0000313" key="1">
    <source>
        <dbReference type="EMBL" id="QHW35561.1"/>
    </source>
</evidence>
<evidence type="ECO:0000313" key="2">
    <source>
        <dbReference type="Proteomes" id="UP000479114"/>
    </source>
</evidence>
<proteinExistence type="predicted"/>
<organism evidence="1 2">
    <name type="scientific">Paenibacillus rhizovicinus</name>
    <dbReference type="NCBI Taxonomy" id="2704463"/>
    <lineage>
        <taxon>Bacteria</taxon>
        <taxon>Bacillati</taxon>
        <taxon>Bacillota</taxon>
        <taxon>Bacilli</taxon>
        <taxon>Bacillales</taxon>
        <taxon>Paenibacillaceae</taxon>
        <taxon>Paenibacillus</taxon>
    </lineage>
</organism>
<gene>
    <name evidence="1" type="ORF">GZH47_32265</name>
</gene>
<geneLocation type="plasmid" evidence="1 2">
    <name>unnamed1</name>
</geneLocation>
<keyword evidence="1" id="KW-0614">Plasmid</keyword>
<accession>A0A6C0PB11</accession>
<dbReference type="InterPro" id="IPR036388">
    <property type="entry name" value="WH-like_DNA-bd_sf"/>
</dbReference>
<dbReference type="Proteomes" id="UP000479114">
    <property type="component" value="Plasmid unnamed1"/>
</dbReference>
<name>A0A6C0PB11_9BACL</name>